<keyword evidence="1" id="KW-0175">Coiled coil</keyword>
<dbReference type="RefSeq" id="WP_183630751.1">
    <property type="nucleotide sequence ID" value="NZ_BAABLE010000011.1"/>
</dbReference>
<reference evidence="2 3" key="1">
    <citation type="submission" date="2020-08" db="EMBL/GenBank/DDBJ databases">
        <title>Genomic Encyclopedia of Type Strains, Phase IV (KMG-IV): sequencing the most valuable type-strain genomes for metagenomic binning, comparative biology and taxonomic classification.</title>
        <authorList>
            <person name="Goeker M."/>
        </authorList>
    </citation>
    <scope>NUCLEOTIDE SEQUENCE [LARGE SCALE GENOMIC DNA]</scope>
    <source>
        <strain evidence="2 3">DSM 106739</strain>
    </source>
</reference>
<organism evidence="2 3">
    <name type="scientific">Niveibacterium umoris</name>
    <dbReference type="NCBI Taxonomy" id="1193620"/>
    <lineage>
        <taxon>Bacteria</taxon>
        <taxon>Pseudomonadati</taxon>
        <taxon>Pseudomonadota</taxon>
        <taxon>Betaproteobacteria</taxon>
        <taxon>Rhodocyclales</taxon>
        <taxon>Rhodocyclaceae</taxon>
        <taxon>Niveibacterium</taxon>
    </lineage>
</organism>
<evidence type="ECO:0000313" key="2">
    <source>
        <dbReference type="EMBL" id="MBB4010804.1"/>
    </source>
</evidence>
<keyword evidence="3" id="KW-1185">Reference proteome</keyword>
<protein>
    <submittedName>
        <fullName evidence="2">Autonomous glycyl radical cofactor GrcA</fullName>
    </submittedName>
</protein>
<dbReference type="EMBL" id="JACIET010000001">
    <property type="protein sequence ID" value="MBB4010804.1"/>
    <property type="molecule type" value="Genomic_DNA"/>
</dbReference>
<gene>
    <name evidence="2" type="ORF">GGR36_000112</name>
</gene>
<dbReference type="AlphaFoldDB" id="A0A840BF44"/>
<name>A0A840BF44_9RHOO</name>
<evidence type="ECO:0000256" key="1">
    <source>
        <dbReference type="SAM" id="Coils"/>
    </source>
</evidence>
<evidence type="ECO:0000313" key="3">
    <source>
        <dbReference type="Proteomes" id="UP000561045"/>
    </source>
</evidence>
<proteinExistence type="predicted"/>
<feature type="coiled-coil region" evidence="1">
    <location>
        <begin position="40"/>
        <end position="67"/>
    </location>
</feature>
<comment type="caution">
    <text evidence="2">The sequence shown here is derived from an EMBL/GenBank/DDBJ whole genome shotgun (WGS) entry which is preliminary data.</text>
</comment>
<accession>A0A840BF44</accession>
<dbReference type="Proteomes" id="UP000561045">
    <property type="component" value="Unassembled WGS sequence"/>
</dbReference>
<sequence>MAYLSLDFGQVRRRATLAGALALLAGFAALGWIASREALLQERTRQADITSDRLDSLKRQLEKREARIVAPDSSHLRELVQAQADSGDTQLRAIEMQWSPDIALLQLFLSPGEHRMLLELESRTFEDVVKFVDRLRASGSIADARLTRHNVKSADPQKPIAVSLELSWGNEP</sequence>